<dbReference type="Pfam" id="PF03572">
    <property type="entry name" value="Peptidase_S41"/>
    <property type="match status" value="1"/>
</dbReference>
<evidence type="ECO:0000256" key="4">
    <source>
        <dbReference type="ARBA" id="ARBA00022670"/>
    </source>
</evidence>
<comment type="function">
    <text evidence="7">Degrades oligopeptides.</text>
</comment>
<keyword evidence="9" id="KW-0732">Signal</keyword>
<dbReference type="PIRSF" id="PIRSF036421">
    <property type="entry name" value="Tricorn_protease"/>
    <property type="match status" value="1"/>
</dbReference>
<evidence type="ECO:0000256" key="8">
    <source>
        <dbReference type="SAM" id="MobiDB-lite"/>
    </source>
</evidence>
<keyword evidence="3 7" id="KW-0963">Cytoplasm</keyword>
<dbReference type="EMBL" id="JAJIRN010000004">
    <property type="protein sequence ID" value="MCV2368553.1"/>
    <property type="molecule type" value="Genomic_DNA"/>
</dbReference>
<dbReference type="RefSeq" id="WP_263571145.1">
    <property type="nucleotide sequence ID" value="NZ_JAJIRN010000004.1"/>
</dbReference>
<dbReference type="Gene3D" id="3.30.750.44">
    <property type="match status" value="1"/>
</dbReference>
<name>A0ABT2YER9_9BURK</name>
<keyword evidence="12" id="KW-1185">Reference proteome</keyword>
<dbReference type="Gene3D" id="2.130.10.10">
    <property type="entry name" value="YVTN repeat-like/Quinoprotein amine dehydrogenase"/>
    <property type="match status" value="1"/>
</dbReference>
<dbReference type="Pfam" id="PF26549">
    <property type="entry name" value="Tricorn_N"/>
    <property type="match status" value="1"/>
</dbReference>
<evidence type="ECO:0000256" key="5">
    <source>
        <dbReference type="ARBA" id="ARBA00022801"/>
    </source>
</evidence>
<dbReference type="Gene3D" id="2.30.42.10">
    <property type="match status" value="1"/>
</dbReference>
<dbReference type="Proteomes" id="UP001209701">
    <property type="component" value="Unassembled WGS sequence"/>
</dbReference>
<dbReference type="InterPro" id="IPR036034">
    <property type="entry name" value="PDZ_sf"/>
</dbReference>
<dbReference type="InterPro" id="IPR029045">
    <property type="entry name" value="ClpP/crotonase-like_dom_sf"/>
</dbReference>
<feature type="region of interest" description="Disordered" evidence="8">
    <location>
        <begin position="550"/>
        <end position="574"/>
    </location>
</feature>
<evidence type="ECO:0000256" key="9">
    <source>
        <dbReference type="SAM" id="SignalP"/>
    </source>
</evidence>
<dbReference type="CDD" id="cd07562">
    <property type="entry name" value="Peptidase_S41_TRI"/>
    <property type="match status" value="1"/>
</dbReference>
<dbReference type="InterPro" id="IPR028204">
    <property type="entry name" value="Tricorn_C1"/>
</dbReference>
<comment type="similarity">
    <text evidence="2 7">Belongs to the peptidase S41B family.</text>
</comment>
<evidence type="ECO:0000256" key="2">
    <source>
        <dbReference type="ARBA" id="ARBA00008524"/>
    </source>
</evidence>
<keyword evidence="4 7" id="KW-0645">Protease</keyword>
<dbReference type="InterPro" id="IPR029414">
    <property type="entry name" value="Tricorn_PDZ"/>
</dbReference>
<reference evidence="11 12" key="1">
    <citation type="submission" date="2021-11" db="EMBL/GenBank/DDBJ databases">
        <authorList>
            <person name="Liang Q."/>
            <person name="Mou H."/>
            <person name="Liu Z."/>
        </authorList>
    </citation>
    <scope>NUCLEOTIDE SEQUENCE [LARGE SCALE GENOMIC DNA]</scope>
    <source>
        <strain evidence="11 12">CHU3</strain>
    </source>
</reference>
<evidence type="ECO:0000256" key="3">
    <source>
        <dbReference type="ARBA" id="ARBA00022490"/>
    </source>
</evidence>
<dbReference type="SUPFAM" id="SSF52096">
    <property type="entry name" value="ClpP/crotonase"/>
    <property type="match status" value="1"/>
</dbReference>
<evidence type="ECO:0000256" key="1">
    <source>
        <dbReference type="ARBA" id="ARBA00004496"/>
    </source>
</evidence>
<feature type="signal peptide" evidence="9">
    <location>
        <begin position="1"/>
        <end position="23"/>
    </location>
</feature>
<dbReference type="EC" id="3.4.21.-" evidence="7"/>
<feature type="domain" description="Tail specific protease" evidence="10">
    <location>
        <begin position="866"/>
        <end position="1060"/>
    </location>
</feature>
<dbReference type="InterPro" id="IPR015943">
    <property type="entry name" value="WD40/YVTN_repeat-like_dom_sf"/>
</dbReference>
<keyword evidence="6 7" id="KW-0720">Serine protease</keyword>
<feature type="chain" id="PRO_5046035405" description="Tricorn protease homolog" evidence="9">
    <location>
        <begin position="24"/>
        <end position="1105"/>
    </location>
</feature>
<dbReference type="PANTHER" id="PTHR43253:SF1">
    <property type="entry name" value="TRICORN PROTEASE HOMOLOG 2-RELATED"/>
    <property type="match status" value="1"/>
</dbReference>
<dbReference type="PANTHER" id="PTHR43253">
    <property type="entry name" value="TRICORN PROTEASE HOMOLOG 2-RELATED"/>
    <property type="match status" value="1"/>
</dbReference>
<dbReference type="SMART" id="SM00245">
    <property type="entry name" value="TSPc"/>
    <property type="match status" value="1"/>
</dbReference>
<dbReference type="Pfam" id="PF14685">
    <property type="entry name" value="PDZ_Tricorn"/>
    <property type="match status" value="1"/>
</dbReference>
<dbReference type="SUPFAM" id="SSF82171">
    <property type="entry name" value="DPP6 N-terminal domain-like"/>
    <property type="match status" value="1"/>
</dbReference>
<accession>A0ABT2YER9</accession>
<evidence type="ECO:0000313" key="12">
    <source>
        <dbReference type="Proteomes" id="UP001209701"/>
    </source>
</evidence>
<evidence type="ECO:0000259" key="10">
    <source>
        <dbReference type="SMART" id="SM00245"/>
    </source>
</evidence>
<comment type="subcellular location">
    <subcellularLocation>
        <location evidence="1 7">Cytoplasm</location>
    </subcellularLocation>
</comment>
<evidence type="ECO:0000256" key="7">
    <source>
        <dbReference type="PIRNR" id="PIRNR036421"/>
    </source>
</evidence>
<sequence length="1105" mass="120685">MKKLRLLAAACLVAMHAPLLAQAEGFYRQPALRGNQLYFVAEGDIWRAQAQGGQAQRLTTHPGAESMPAVSADGQWLAFVAQYDGPGDVYVMPAQGGLPKRLSWEGSAQRVWGFSSAGEVIYSGPSQSGQPISQLYAVDPKTQQRRALPVGQASDGALSADGKRLYFTRNGLRGDNARQYRGGAIARLWSLELNGAAEAKPLIAEGANDSRPMPYRIAGPERIAFLSDRDGTVNLWSVNAEGQDLRQHSRFKGWDIRHASIDGTKVSVAVGADIYLLDFEGATAGQGERLKLSLSGDFDQQRERWIKKPQDFLTDTAMAPNGERVLLASRGRLATQGIGALRRAELMQPADGRCRKGVFSADSTQVFALCDFSGEREIWRLPANGLAAAEQITFGAKAMRTQLLPSPDGRFLAHTDKEGQLFLTDLKASGAAATSLIGHDKLSADIKNLTWSPDSQVLAFTQPMRANGRDQVRLYKLADGKTHTVSSDRYESEALAFTPDGRWLYFASQRSFAVTGNGGPWGDRNMGPFFDKRSKLYALALQPGLSFPFAPKDELTPAEAKADSKPDTKTEAKPATKPAIVWAGLAERLFEVPLPAANYSALRSDGKRLWWLESELGAERKSSLKTVSIDRLGASPETVATDVREFDLSVDGKKLMLVRAAMSNSAGAAPEILLVEAAPKLPTETAKFQVKWSDWQIATDPKLEWQQMFADGWRMHRDYFYDKAMHGVDWLAMRAKYEPLVARVTDRLELAELMAQMVGELSALHSQVNAGDVRAAAEEPGLAGLGAQLMRAPNGWRIDQIYRSDPELPSEASPLAAPGLNIQLGDVITAINGRKALDAAHPSELLRGQAGKQVLLQLRSADGKDKQAVVTPVAQRREQQMRFGDWRYARGRAVEAASEGRIGYLHLRAMGRDDIADFAREFYAQADREGLIIDVRFNGGGNIDSWILEKLLRRAWAYWQRRSPDGAPASSNMQHAFRGHLVVLANEETYSDGETFAEGIKRLGLAPVIGKTTSGAGVWLSDQNRLMDNGIIRAAETGQMTAEGQFIIEGVGVKPDIEVDNPPRATFLGGDAQLDAAIAHLKQAMAAKPRVLPKPGAYPRPIQLP</sequence>
<dbReference type="InterPro" id="IPR005151">
    <property type="entry name" value="Tail-specific_protease"/>
</dbReference>
<dbReference type="Gene3D" id="3.90.226.10">
    <property type="entry name" value="2-enoyl-CoA Hydratase, Chain A, domain 1"/>
    <property type="match status" value="1"/>
</dbReference>
<dbReference type="Pfam" id="PF26550">
    <property type="entry name" value="Tricorn_2nd"/>
    <property type="match status" value="1"/>
</dbReference>
<keyword evidence="5 7" id="KW-0378">Hydrolase</keyword>
<proteinExistence type="inferred from homology"/>
<gene>
    <name evidence="11" type="ORF">LNV07_10685</name>
</gene>
<dbReference type="SUPFAM" id="SSF50156">
    <property type="entry name" value="PDZ domain-like"/>
    <property type="match status" value="1"/>
</dbReference>
<dbReference type="Pfam" id="PF14684">
    <property type="entry name" value="Tricorn_C1"/>
    <property type="match status" value="1"/>
</dbReference>
<protein>
    <recommendedName>
        <fullName evidence="7">Tricorn protease homolog</fullName>
        <ecNumber evidence="7">3.4.21.-</ecNumber>
    </recommendedName>
</protein>
<dbReference type="SUPFAM" id="SSF69304">
    <property type="entry name" value="Tricorn protease N-terminal domain"/>
    <property type="match status" value="1"/>
</dbReference>
<dbReference type="InterPro" id="IPR012393">
    <property type="entry name" value="Tricorn_protease"/>
</dbReference>
<evidence type="ECO:0000256" key="6">
    <source>
        <dbReference type="ARBA" id="ARBA00022825"/>
    </source>
</evidence>
<evidence type="ECO:0000313" key="11">
    <source>
        <dbReference type="EMBL" id="MCV2368553.1"/>
    </source>
</evidence>
<feature type="compositionally biased region" description="Basic and acidic residues" evidence="8">
    <location>
        <begin position="551"/>
        <end position="574"/>
    </location>
</feature>
<comment type="caution">
    <text evidence="11">The sequence shown here is derived from an EMBL/GenBank/DDBJ whole genome shotgun (WGS) entry which is preliminary data.</text>
</comment>
<dbReference type="Gene3D" id="2.120.10.60">
    <property type="entry name" value="Tricorn protease N-terminal domain"/>
    <property type="match status" value="1"/>
</dbReference>
<organism evidence="11 12">
    <name type="scientific">Roseateles oligotrophus</name>
    <dbReference type="NCBI Taxonomy" id="1769250"/>
    <lineage>
        <taxon>Bacteria</taxon>
        <taxon>Pseudomonadati</taxon>
        <taxon>Pseudomonadota</taxon>
        <taxon>Betaproteobacteria</taxon>
        <taxon>Burkholderiales</taxon>
        <taxon>Sphaerotilaceae</taxon>
        <taxon>Roseateles</taxon>
    </lineage>
</organism>